<comment type="caution">
    <text evidence="3">The sequence shown here is derived from an EMBL/GenBank/DDBJ whole genome shotgun (WGS) entry which is preliminary data.</text>
</comment>
<dbReference type="OrthoDB" id="9808814at2"/>
<evidence type="ECO:0000256" key="1">
    <source>
        <dbReference type="ARBA" id="ARBA00006484"/>
    </source>
</evidence>
<organism evidence="3 4">
    <name type="scientific">Fusobacterium necrophorum subsp. funduliforme B35</name>
    <dbReference type="NCBI Taxonomy" id="1226633"/>
    <lineage>
        <taxon>Bacteria</taxon>
        <taxon>Fusobacteriati</taxon>
        <taxon>Fusobacteriota</taxon>
        <taxon>Fusobacteriia</taxon>
        <taxon>Fusobacteriales</taxon>
        <taxon>Fusobacteriaceae</taxon>
        <taxon>Fusobacterium</taxon>
    </lineage>
</organism>
<dbReference type="Proteomes" id="UP000031184">
    <property type="component" value="Unassembled WGS sequence"/>
</dbReference>
<dbReference type="SUPFAM" id="SSF51735">
    <property type="entry name" value="NAD(P)-binding Rossmann-fold domains"/>
    <property type="match status" value="1"/>
</dbReference>
<evidence type="ECO:0000313" key="3">
    <source>
        <dbReference type="EMBL" id="KID48283.1"/>
    </source>
</evidence>
<dbReference type="GO" id="GO:0016491">
    <property type="term" value="F:oxidoreductase activity"/>
    <property type="evidence" value="ECO:0007669"/>
    <property type="project" value="UniProtKB-KW"/>
</dbReference>
<reference evidence="3 4" key="1">
    <citation type="submission" date="2013-08" db="EMBL/GenBank/DDBJ databases">
        <title>An opportunistic ruminal bacterium that causes liver abscesses in cattle.</title>
        <authorList>
            <person name="Benahmed F.H."/>
            <person name="Rasmussen M."/>
            <person name="Harbottle H."/>
            <person name="Soppet D."/>
            <person name="Nagaraja T.G."/>
            <person name="Davidson M."/>
        </authorList>
    </citation>
    <scope>NUCLEOTIDE SEQUENCE [LARGE SCALE GENOMIC DNA]</scope>
    <source>
        <strain evidence="3 4">B35</strain>
    </source>
</reference>
<dbReference type="PANTHER" id="PTHR42901">
    <property type="entry name" value="ALCOHOL DEHYDROGENASE"/>
    <property type="match status" value="1"/>
</dbReference>
<keyword evidence="2" id="KW-0560">Oxidoreductase</keyword>
<gene>
    <name evidence="3" type="ORF">C095_11255</name>
</gene>
<comment type="similarity">
    <text evidence="1">Belongs to the short-chain dehydrogenases/reductases (SDR) family.</text>
</comment>
<dbReference type="PATRIC" id="fig|1226633.4.peg.2281"/>
<dbReference type="EMBL" id="AUZI01000027">
    <property type="protein sequence ID" value="KID48283.1"/>
    <property type="molecule type" value="Genomic_DNA"/>
</dbReference>
<sequence>MKVLVTGATSGIGRVLVERLLQEGNEVLGIGRDFQKYPLEHPKYQAYSCDLRKMAEVEKLLRVVASKDWDAVILVAGLGYFAPHEEIHFSKIQEMVQVNLSSAMMLVQASLRSLKKTKGHILFLSSVTAGKASPIGAAYSATKAGLSHFATSLWEEVRKYGVRVSVVEPDMTKTDFYKHNSFDVGEEEDSYLLAEEVVEAVLFLFYQRKEVNIRRIEIQPQRHRITRRG</sequence>
<protein>
    <submittedName>
        <fullName evidence="3">3-oxoacyl-ACP reductase</fullName>
    </submittedName>
</protein>
<name>A0A017H553_9FUSO</name>
<dbReference type="Gene3D" id="3.40.50.720">
    <property type="entry name" value="NAD(P)-binding Rossmann-like Domain"/>
    <property type="match status" value="1"/>
</dbReference>
<evidence type="ECO:0000313" key="4">
    <source>
        <dbReference type="Proteomes" id="UP000031184"/>
    </source>
</evidence>
<dbReference type="AlphaFoldDB" id="A0A017H553"/>
<dbReference type="InterPro" id="IPR002347">
    <property type="entry name" value="SDR_fam"/>
</dbReference>
<dbReference type="RefSeq" id="WP_039122555.1">
    <property type="nucleotide sequence ID" value="NZ_AOJP01000005.1"/>
</dbReference>
<proteinExistence type="inferred from homology"/>
<dbReference type="CDD" id="cd05233">
    <property type="entry name" value="SDR_c"/>
    <property type="match status" value="1"/>
</dbReference>
<dbReference type="PRINTS" id="PR00081">
    <property type="entry name" value="GDHRDH"/>
</dbReference>
<dbReference type="PANTHER" id="PTHR42901:SF1">
    <property type="entry name" value="ALCOHOL DEHYDROGENASE"/>
    <property type="match status" value="1"/>
</dbReference>
<accession>A0A017H553</accession>
<dbReference type="Pfam" id="PF00106">
    <property type="entry name" value="adh_short"/>
    <property type="match status" value="1"/>
</dbReference>
<evidence type="ECO:0000256" key="2">
    <source>
        <dbReference type="ARBA" id="ARBA00023002"/>
    </source>
</evidence>
<dbReference type="InterPro" id="IPR036291">
    <property type="entry name" value="NAD(P)-bd_dom_sf"/>
</dbReference>